<dbReference type="PROSITE" id="PS00061">
    <property type="entry name" value="ADH_SHORT"/>
    <property type="match status" value="1"/>
</dbReference>
<evidence type="ECO:0000313" key="4">
    <source>
        <dbReference type="Proteomes" id="UP001589693"/>
    </source>
</evidence>
<dbReference type="EMBL" id="JBHLZU010000007">
    <property type="protein sequence ID" value="MFB9904122.1"/>
    <property type="molecule type" value="Genomic_DNA"/>
</dbReference>
<proteinExistence type="inferred from homology"/>
<dbReference type="InterPro" id="IPR036291">
    <property type="entry name" value="NAD(P)-bd_dom_sf"/>
</dbReference>
<evidence type="ECO:0000256" key="2">
    <source>
        <dbReference type="SAM" id="MobiDB-lite"/>
    </source>
</evidence>
<reference evidence="3 4" key="1">
    <citation type="submission" date="2024-09" db="EMBL/GenBank/DDBJ databases">
        <authorList>
            <person name="Sun Q."/>
            <person name="Mori K."/>
        </authorList>
    </citation>
    <scope>NUCLEOTIDE SEQUENCE [LARGE SCALE GENOMIC DNA]</scope>
    <source>
        <strain evidence="3 4">TBRC 7907</strain>
    </source>
</reference>
<feature type="region of interest" description="Disordered" evidence="2">
    <location>
        <begin position="197"/>
        <end position="221"/>
    </location>
</feature>
<evidence type="ECO:0000313" key="3">
    <source>
        <dbReference type="EMBL" id="MFB9904122.1"/>
    </source>
</evidence>
<dbReference type="Gene3D" id="3.40.50.720">
    <property type="entry name" value="NAD(P)-binding Rossmann-like Domain"/>
    <property type="match status" value="1"/>
</dbReference>
<dbReference type="Pfam" id="PF13561">
    <property type="entry name" value="adh_short_C2"/>
    <property type="match status" value="1"/>
</dbReference>
<dbReference type="RefSeq" id="WP_377851284.1">
    <property type="nucleotide sequence ID" value="NZ_JBHLZU010000007.1"/>
</dbReference>
<keyword evidence="3" id="KW-0560">Oxidoreductase</keyword>
<dbReference type="InterPro" id="IPR050259">
    <property type="entry name" value="SDR"/>
</dbReference>
<dbReference type="PANTHER" id="PTHR42879">
    <property type="entry name" value="3-OXOACYL-(ACYL-CARRIER-PROTEIN) REDUCTASE"/>
    <property type="match status" value="1"/>
</dbReference>
<name>A0ABV5ZTA9_9PSEU</name>
<protein>
    <submittedName>
        <fullName evidence="3">SDR family oxidoreductase</fullName>
        <ecNumber evidence="3">1.1.1.-</ecNumber>
    </submittedName>
</protein>
<dbReference type="SUPFAM" id="SSF51735">
    <property type="entry name" value="NAD(P)-binding Rossmann-fold domains"/>
    <property type="match status" value="1"/>
</dbReference>
<evidence type="ECO:0000256" key="1">
    <source>
        <dbReference type="ARBA" id="ARBA00006484"/>
    </source>
</evidence>
<keyword evidence="4" id="KW-1185">Reference proteome</keyword>
<accession>A0ABV5ZTA9</accession>
<dbReference type="InterPro" id="IPR020904">
    <property type="entry name" value="Sc_DH/Rdtase_CS"/>
</dbReference>
<dbReference type="PRINTS" id="PR00080">
    <property type="entry name" value="SDRFAMILY"/>
</dbReference>
<feature type="region of interest" description="Disordered" evidence="2">
    <location>
        <begin position="1"/>
        <end position="22"/>
    </location>
</feature>
<comment type="similarity">
    <text evidence="1">Belongs to the short-chain dehydrogenases/reductases (SDR) family.</text>
</comment>
<dbReference type="PRINTS" id="PR00081">
    <property type="entry name" value="GDHRDH"/>
</dbReference>
<gene>
    <name evidence="3" type="ORF">ACFFQA_09230</name>
</gene>
<dbReference type="InterPro" id="IPR002347">
    <property type="entry name" value="SDR_fam"/>
</dbReference>
<dbReference type="NCBIfam" id="NF009384">
    <property type="entry name" value="PRK12743.1"/>
    <property type="match status" value="1"/>
</dbReference>
<comment type="caution">
    <text evidence="3">The sequence shown here is derived from an EMBL/GenBank/DDBJ whole genome shotgun (WGS) entry which is preliminary data.</text>
</comment>
<organism evidence="3 4">
    <name type="scientific">Allokutzneria oryzae</name>
    <dbReference type="NCBI Taxonomy" id="1378989"/>
    <lineage>
        <taxon>Bacteria</taxon>
        <taxon>Bacillati</taxon>
        <taxon>Actinomycetota</taxon>
        <taxon>Actinomycetes</taxon>
        <taxon>Pseudonocardiales</taxon>
        <taxon>Pseudonocardiaceae</taxon>
        <taxon>Allokutzneria</taxon>
    </lineage>
</organism>
<dbReference type="PANTHER" id="PTHR42879:SF2">
    <property type="entry name" value="3-OXOACYL-[ACYL-CARRIER-PROTEIN] REDUCTASE FABG"/>
    <property type="match status" value="1"/>
</dbReference>
<dbReference type="EC" id="1.1.1.-" evidence="3"/>
<sequence>MDSFHSAPLPHEQLDRPRTAVVTGSDSGIGRAVAVTLAAAGVDVGITYHRDAGGAENTATDVTGCGAKAVVRRLDLTGLPGSVTAIDELADELGGIDILVNCAGTGSSEPVIGMAYDTWRGVVSVDLDGAFLCAQRAARRMIEAGRGGRIINITSVHEHAPRVGAAPYCAAKAGLGMLTKVLALELAEHDITVNSVAPGEISTPMTGQEDVNPRTESRPGVPLGRPGHAHEVAAVVAFLATPAAGYITGASYLVDGGMLLMGPQASSELSTTDWRKLSPG</sequence>
<dbReference type="Proteomes" id="UP001589693">
    <property type="component" value="Unassembled WGS sequence"/>
</dbReference>
<dbReference type="GO" id="GO:0016491">
    <property type="term" value="F:oxidoreductase activity"/>
    <property type="evidence" value="ECO:0007669"/>
    <property type="project" value="UniProtKB-KW"/>
</dbReference>